<feature type="compositionally biased region" description="Polar residues" evidence="2">
    <location>
        <begin position="494"/>
        <end position="525"/>
    </location>
</feature>
<sequence length="586" mass="68975">MSEPCLEIMFSILFDTINDARILSQERRNSEYRDYYINKINEKIKYLNQYINLLKYSTKQIDSYSEWNKFCNNIYDSLKEILKKKFLELVEGNHDFIISFSKEKIVTSSRNNEMYNKVKDMVNLCLAFSTSTSFNREFKLEKTAPKSYSKYRNEQQKKDWIIQNWNRAVEFYNKIKKEVDKDTHKQEDSGIFSYFNDLFGKSTSKKESPEELSKEINEKLESMFKQYDNLIDKITSEYKEYNKDIDNTHNESKQQEIQWRNELNNVKRRLAAEERLKKESEIEGFKKSMEELKKENETIRQEINEYRIYVPTFICNCFKEIMNSHGIEYNVNPQSQTENITMYVDPSEFEKEIFTVELPRIVVKNNVNITIEKENYDVSPKEENEITLIERGSEINGTYLNRIIIIKKQKITQENIDVSLTSKHIEQGYYKYPYTSPDGQVKLQFILPVDKDIKDGTKFLFKSEGYALCITVYLQDNTSNLKESGDNDSENTKDVNGSDYQVTEINGSEQLKQPGDTSDFSTNKVQSENSNSLESSQTDDNTNPPSEPTHTPSMSMDESPNEKTTSFTNMEEESVINHEKWDSQLF</sequence>
<evidence type="ECO:0000256" key="1">
    <source>
        <dbReference type="SAM" id="Coils"/>
    </source>
</evidence>
<dbReference type="AlphaFoldDB" id="M7W085"/>
<organism evidence="3 4">
    <name type="scientific">Entamoeba histolytica HM-3:IMSS</name>
    <dbReference type="NCBI Taxonomy" id="885315"/>
    <lineage>
        <taxon>Eukaryota</taxon>
        <taxon>Amoebozoa</taxon>
        <taxon>Evosea</taxon>
        <taxon>Archamoebae</taxon>
        <taxon>Mastigamoebida</taxon>
        <taxon>Entamoebidae</taxon>
        <taxon>Entamoeba</taxon>
    </lineage>
</organism>
<reference evidence="3 4" key="1">
    <citation type="submission" date="2013-01" db="EMBL/GenBank/DDBJ databases">
        <authorList>
            <person name="Inman J."/>
            <person name="Zafar N."/>
            <person name="Lorenzi H."/>
            <person name="Caler E."/>
        </authorList>
    </citation>
    <scope>NUCLEOTIDE SEQUENCE [LARGE SCALE GENOMIC DNA]</scope>
    <source>
        <strain evidence="3 4">HM-3:IMSS</strain>
    </source>
</reference>
<feature type="compositionally biased region" description="Polar residues" evidence="2">
    <location>
        <begin position="538"/>
        <end position="569"/>
    </location>
</feature>
<evidence type="ECO:0000256" key="2">
    <source>
        <dbReference type="SAM" id="MobiDB-lite"/>
    </source>
</evidence>
<protein>
    <submittedName>
        <fullName evidence="3">S-adenosylmethionine synthetase</fullName>
    </submittedName>
</protein>
<dbReference type="EMBL" id="KB638761">
    <property type="protein sequence ID" value="EMS11336.1"/>
    <property type="molecule type" value="Genomic_DNA"/>
</dbReference>
<feature type="coiled-coil region" evidence="1">
    <location>
        <begin position="213"/>
        <end position="309"/>
    </location>
</feature>
<dbReference type="Proteomes" id="UP000030780">
    <property type="component" value="Unassembled WGS sequence"/>
</dbReference>
<name>M7W085_ENTHI</name>
<evidence type="ECO:0000313" key="4">
    <source>
        <dbReference type="Proteomes" id="UP000030780"/>
    </source>
</evidence>
<gene>
    <name evidence="3" type="ORF">KM1_188580</name>
</gene>
<feature type="compositionally biased region" description="Basic and acidic residues" evidence="2">
    <location>
        <begin position="575"/>
        <end position="586"/>
    </location>
</feature>
<dbReference type="OrthoDB" id="10354346at2759"/>
<feature type="region of interest" description="Disordered" evidence="2">
    <location>
        <begin position="479"/>
        <end position="586"/>
    </location>
</feature>
<proteinExistence type="predicted"/>
<keyword evidence="1" id="KW-0175">Coiled coil</keyword>
<feature type="compositionally biased region" description="Low complexity" evidence="2">
    <location>
        <begin position="526"/>
        <end position="536"/>
    </location>
</feature>
<evidence type="ECO:0000313" key="3">
    <source>
        <dbReference type="EMBL" id="EMS11336.1"/>
    </source>
</evidence>
<accession>M7W085</accession>
<dbReference type="VEuPathDB" id="AmoebaDB:KM1_188580"/>